<evidence type="ECO:0000256" key="4">
    <source>
        <dbReference type="ARBA" id="ARBA00022676"/>
    </source>
</evidence>
<dbReference type="InterPro" id="IPR027005">
    <property type="entry name" value="PMT-like"/>
</dbReference>
<feature type="transmembrane region" description="Helical" evidence="9">
    <location>
        <begin position="412"/>
        <end position="435"/>
    </location>
</feature>
<keyword evidence="4" id="KW-0328">Glycosyltransferase</keyword>
<feature type="transmembrane region" description="Helical" evidence="9">
    <location>
        <begin position="200"/>
        <end position="218"/>
    </location>
</feature>
<organism evidence="13">
    <name type="scientific">freshwater metagenome</name>
    <dbReference type="NCBI Taxonomy" id="449393"/>
    <lineage>
        <taxon>unclassified sequences</taxon>
        <taxon>metagenomes</taxon>
        <taxon>ecological metagenomes</taxon>
    </lineage>
</organism>
<feature type="transmembrane region" description="Helical" evidence="9">
    <location>
        <begin position="119"/>
        <end position="140"/>
    </location>
</feature>
<protein>
    <submittedName>
        <fullName evidence="13">Unannotated protein</fullName>
    </submittedName>
</protein>
<comment type="similarity">
    <text evidence="3">Belongs to the glycosyltransferase 39 family.</text>
</comment>
<feature type="transmembrane region" description="Helical" evidence="9">
    <location>
        <begin position="171"/>
        <end position="188"/>
    </location>
</feature>
<evidence type="ECO:0000256" key="5">
    <source>
        <dbReference type="ARBA" id="ARBA00022679"/>
    </source>
</evidence>
<feature type="domain" description="Protein O-mannosyl-transferase C-terminal four TM" evidence="11">
    <location>
        <begin position="297"/>
        <end position="485"/>
    </location>
</feature>
<dbReference type="EMBL" id="CAEZVO010000075">
    <property type="protein sequence ID" value="CAB4634825.1"/>
    <property type="molecule type" value="Genomic_DNA"/>
</dbReference>
<dbReference type="GO" id="GO:0012505">
    <property type="term" value="C:endomembrane system"/>
    <property type="evidence" value="ECO:0007669"/>
    <property type="project" value="UniProtKB-SubCell"/>
</dbReference>
<feature type="transmembrane region" description="Helical" evidence="9">
    <location>
        <begin position="447"/>
        <end position="471"/>
    </location>
</feature>
<evidence type="ECO:0000313" key="14">
    <source>
        <dbReference type="EMBL" id="CAB4639054.1"/>
    </source>
</evidence>
<feature type="transmembrane region" description="Helical" evidence="9">
    <location>
        <begin position="389"/>
        <end position="406"/>
    </location>
</feature>
<name>A0A6J6JDV7_9ZZZZ</name>
<evidence type="ECO:0000256" key="9">
    <source>
        <dbReference type="SAM" id="Phobius"/>
    </source>
</evidence>
<proteinExistence type="inferred from homology"/>
<sequence>MSSISKVIASLANLLNGARARRRIYRYGPWLVMALAAVLRLWHLGYPKKLVFDETYYVKDAWTLWNTGSEKSWPADANAGFESGLVNTFLTEPSFVVHPPLGKWLIGFGMWLFGADNSFSWRISTALIGIAAVGLLMLVARELFKSQGWALAAGFLFAIDGHAIVLARTALLDSTLMFFVLLAFYFLLRDQRVRDIDRIVWLRPWLVAAGASLGAATAIKWSGLYFLAAFGLYVVISEAIARRAAGQKNWFIGGIIAQGSATFIQLVPVTFVIYLLSWTGWILTSGGYSRNATDNWFTSLIEYTKSAYGFHVALATPHSYASNPLTWLFAIRPTSFFYEGLDAGEGNCVSAEGCSSAITALGNPLIWWSAAASVFFVIFWYLKSRDRLAGLALLGIVGGYAPWLFFMQRTTFQFYAIAFLPWMILCLIFVARYFVSSAARPVRAQGLFFLYLLATFAMSAFFLPIWIGSWIPYDFWYLHMWLPSWI</sequence>
<keyword evidence="8 9" id="KW-0472">Membrane</keyword>
<feature type="transmembrane region" description="Helical" evidence="9">
    <location>
        <begin position="365"/>
        <end position="382"/>
    </location>
</feature>
<evidence type="ECO:0000256" key="8">
    <source>
        <dbReference type="ARBA" id="ARBA00023136"/>
    </source>
</evidence>
<evidence type="ECO:0000256" key="2">
    <source>
        <dbReference type="ARBA" id="ARBA00004922"/>
    </source>
</evidence>
<keyword evidence="6 9" id="KW-0812">Transmembrane</keyword>
<evidence type="ECO:0000256" key="7">
    <source>
        <dbReference type="ARBA" id="ARBA00022989"/>
    </source>
</evidence>
<dbReference type="GO" id="GO:0016020">
    <property type="term" value="C:membrane"/>
    <property type="evidence" value="ECO:0007669"/>
    <property type="project" value="InterPro"/>
</dbReference>
<dbReference type="PANTHER" id="PTHR10050">
    <property type="entry name" value="DOLICHYL-PHOSPHATE-MANNOSE--PROTEIN MANNOSYLTRANSFERASE"/>
    <property type="match status" value="1"/>
</dbReference>
<dbReference type="GO" id="GO:0000030">
    <property type="term" value="F:mannosyltransferase activity"/>
    <property type="evidence" value="ECO:0007669"/>
    <property type="project" value="InterPro"/>
</dbReference>
<feature type="transmembrane region" description="Helical" evidence="9">
    <location>
        <begin position="224"/>
        <end position="241"/>
    </location>
</feature>
<evidence type="ECO:0000256" key="6">
    <source>
        <dbReference type="ARBA" id="ARBA00022692"/>
    </source>
</evidence>
<dbReference type="AlphaFoldDB" id="A0A6J6JDV7"/>
<dbReference type="Pfam" id="PF02366">
    <property type="entry name" value="PMT"/>
    <property type="match status" value="1"/>
</dbReference>
<evidence type="ECO:0000259" key="11">
    <source>
        <dbReference type="Pfam" id="PF16192"/>
    </source>
</evidence>
<evidence type="ECO:0000313" key="12">
    <source>
        <dbReference type="EMBL" id="CAB4558093.1"/>
    </source>
</evidence>
<dbReference type="Pfam" id="PF16192">
    <property type="entry name" value="PMT_4TMC"/>
    <property type="match status" value="1"/>
</dbReference>
<dbReference type="InterPro" id="IPR003342">
    <property type="entry name" value="ArnT-like_N"/>
</dbReference>
<comment type="pathway">
    <text evidence="2">Protein modification; protein glycosylation.</text>
</comment>
<dbReference type="EMBL" id="CAEZSZ010000084">
    <property type="protein sequence ID" value="CAB4558093.1"/>
    <property type="molecule type" value="Genomic_DNA"/>
</dbReference>
<gene>
    <name evidence="12" type="ORF">UFOPK1561_00725</name>
    <name evidence="13" type="ORF">UFOPK2044_00602</name>
    <name evidence="14" type="ORF">UFOPK2165_00151</name>
</gene>
<accession>A0A6J6JDV7</accession>
<feature type="domain" description="ArnT-like N-terminal" evidence="10">
    <location>
        <begin position="117"/>
        <end position="275"/>
    </location>
</feature>
<keyword evidence="5" id="KW-0808">Transferase</keyword>
<feature type="transmembrane region" description="Helical" evidence="9">
    <location>
        <begin position="147"/>
        <end position="165"/>
    </location>
</feature>
<dbReference type="EMBL" id="CAEZWA010000015">
    <property type="protein sequence ID" value="CAB4639054.1"/>
    <property type="molecule type" value="Genomic_DNA"/>
</dbReference>
<dbReference type="GO" id="GO:0006493">
    <property type="term" value="P:protein O-linked glycosylation"/>
    <property type="evidence" value="ECO:0007669"/>
    <property type="project" value="InterPro"/>
</dbReference>
<comment type="subcellular location">
    <subcellularLocation>
        <location evidence="1">Endomembrane system</location>
        <topology evidence="1">Multi-pass membrane protein</topology>
    </subcellularLocation>
</comment>
<evidence type="ECO:0000256" key="3">
    <source>
        <dbReference type="ARBA" id="ARBA00007222"/>
    </source>
</evidence>
<dbReference type="PANTHER" id="PTHR10050:SF46">
    <property type="entry name" value="PROTEIN O-MANNOSYL-TRANSFERASE 2"/>
    <property type="match status" value="1"/>
</dbReference>
<reference evidence="13" key="1">
    <citation type="submission" date="2020-05" db="EMBL/GenBank/DDBJ databases">
        <authorList>
            <person name="Chiriac C."/>
            <person name="Salcher M."/>
            <person name="Ghai R."/>
            <person name="Kavagutti S V."/>
        </authorList>
    </citation>
    <scope>NUCLEOTIDE SEQUENCE</scope>
</reference>
<dbReference type="InterPro" id="IPR032421">
    <property type="entry name" value="PMT_4TMC"/>
</dbReference>
<keyword evidence="7 9" id="KW-1133">Transmembrane helix</keyword>
<evidence type="ECO:0000259" key="10">
    <source>
        <dbReference type="Pfam" id="PF02366"/>
    </source>
</evidence>
<evidence type="ECO:0000256" key="1">
    <source>
        <dbReference type="ARBA" id="ARBA00004127"/>
    </source>
</evidence>
<evidence type="ECO:0000313" key="13">
    <source>
        <dbReference type="EMBL" id="CAB4634825.1"/>
    </source>
</evidence>
<feature type="transmembrane region" description="Helical" evidence="9">
    <location>
        <begin position="250"/>
        <end position="276"/>
    </location>
</feature>
<feature type="transmembrane region" description="Helical" evidence="9">
    <location>
        <begin position="24"/>
        <end position="42"/>
    </location>
</feature>
<dbReference type="UniPathway" id="UPA00378"/>